<gene>
    <name evidence="3 5" type="ORF">P152DRAFT_517964</name>
</gene>
<evidence type="ECO:0000313" key="4">
    <source>
        <dbReference type="Proteomes" id="UP000504638"/>
    </source>
</evidence>
<name>A0A6G1FQ51_9PEZI</name>
<reference evidence="3 5" key="1">
    <citation type="submission" date="2020-01" db="EMBL/GenBank/DDBJ databases">
        <authorList>
            <consortium name="DOE Joint Genome Institute"/>
            <person name="Haridas S."/>
            <person name="Albert R."/>
            <person name="Binder M."/>
            <person name="Bloem J."/>
            <person name="Labutti K."/>
            <person name="Salamov A."/>
            <person name="Andreopoulos B."/>
            <person name="Baker S.E."/>
            <person name="Barry K."/>
            <person name="Bills G."/>
            <person name="Bluhm B.H."/>
            <person name="Cannon C."/>
            <person name="Castanera R."/>
            <person name="Culley D.E."/>
            <person name="Daum C."/>
            <person name="Ezra D."/>
            <person name="Gonzalez J.B."/>
            <person name="Henrissat B."/>
            <person name="Kuo A."/>
            <person name="Liang C."/>
            <person name="Lipzen A."/>
            <person name="Lutzoni F."/>
            <person name="Magnuson J."/>
            <person name="Mondo S."/>
            <person name="Nolan M."/>
            <person name="Ohm R."/>
            <person name="Pangilinan J."/>
            <person name="Park H.-J."/>
            <person name="Ramirez L."/>
            <person name="Alfaro M."/>
            <person name="Sun H."/>
            <person name="Tritt A."/>
            <person name="Yoshinaga Y."/>
            <person name="Zwiers L.-H."/>
            <person name="Turgeon B.G."/>
            <person name="Goodwin S.B."/>
            <person name="Spatafora J.W."/>
            <person name="Crous P.W."/>
            <person name="Grigoriev I.V."/>
        </authorList>
    </citation>
    <scope>NUCLEOTIDE SEQUENCE</scope>
    <source>
        <strain evidence="3 5">CBS 781.70</strain>
    </source>
</reference>
<accession>A0A6G1FQ51</accession>
<sequence>MARTAVWFSLCALFFPLAFAQLKIMPLGDSTTAITCWRGVLAQELRTAGAENFQFVGTQRSTCGDNGGHEGYPAIKATAAQSGPNIGGAPWDQNKLPPILAALHPDVVMILLGVNDMAFRGDPSKITAAFGKLVDQMRADNPNVQVVVAQIPPATLTDVRPLDVAIPPWAAAKSTPESPVTVVDCFTGFDASADTRDGVHFNDRGDQKVAACFAPELYRIITEDAGSGGAPAASV</sequence>
<evidence type="ECO:0000256" key="1">
    <source>
        <dbReference type="SAM" id="SignalP"/>
    </source>
</evidence>
<dbReference type="SUPFAM" id="SSF52266">
    <property type="entry name" value="SGNH hydrolase"/>
    <property type="match status" value="1"/>
</dbReference>
<dbReference type="Gene3D" id="3.40.50.1110">
    <property type="entry name" value="SGNH hydrolase"/>
    <property type="match status" value="1"/>
</dbReference>
<proteinExistence type="predicted"/>
<reference evidence="5" key="2">
    <citation type="submission" date="2020-04" db="EMBL/GenBank/DDBJ databases">
        <authorList>
            <consortium name="NCBI Genome Project"/>
        </authorList>
    </citation>
    <scope>NUCLEOTIDE SEQUENCE</scope>
    <source>
        <strain evidence="5">CBS 781.70</strain>
    </source>
</reference>
<dbReference type="InterPro" id="IPR036514">
    <property type="entry name" value="SGNH_hydro_sf"/>
</dbReference>
<dbReference type="OrthoDB" id="2119228at2759"/>
<feature type="signal peptide" evidence="1">
    <location>
        <begin position="1"/>
        <end position="20"/>
    </location>
</feature>
<dbReference type="CDD" id="cd01833">
    <property type="entry name" value="XynB_like"/>
    <property type="match status" value="1"/>
</dbReference>
<feature type="chain" id="PRO_5044631498" evidence="1">
    <location>
        <begin position="21"/>
        <end position="235"/>
    </location>
</feature>
<dbReference type="EMBL" id="ML975203">
    <property type="protein sequence ID" value="KAF1807893.1"/>
    <property type="molecule type" value="Genomic_DNA"/>
</dbReference>
<dbReference type="RefSeq" id="XP_033529524.1">
    <property type="nucleotide sequence ID" value="XM_033683043.1"/>
</dbReference>
<keyword evidence="3 5" id="KW-0378">Hydrolase</keyword>
<keyword evidence="1" id="KW-0732">Signal</keyword>
<evidence type="ECO:0000313" key="5">
    <source>
        <dbReference type="RefSeq" id="XP_033529524.1"/>
    </source>
</evidence>
<dbReference type="AlphaFoldDB" id="A0A6G1FQ51"/>
<dbReference type="PANTHER" id="PTHR30383">
    <property type="entry name" value="THIOESTERASE 1/PROTEASE 1/LYSOPHOSPHOLIPASE L1"/>
    <property type="match status" value="1"/>
</dbReference>
<dbReference type="Pfam" id="PF13472">
    <property type="entry name" value="Lipase_GDSL_2"/>
    <property type="match status" value="1"/>
</dbReference>
<dbReference type="InterPro" id="IPR013830">
    <property type="entry name" value="SGNH_hydro"/>
</dbReference>
<keyword evidence="4" id="KW-1185">Reference proteome</keyword>
<dbReference type="PANTHER" id="PTHR30383:SF2">
    <property type="entry name" value="CELLULOSE-BINDING PROTEIN"/>
    <property type="match status" value="1"/>
</dbReference>
<dbReference type="GeneID" id="54423613"/>
<protein>
    <submittedName>
        <fullName evidence="3 5">SGNH hydrolase</fullName>
    </submittedName>
</protein>
<reference evidence="5" key="3">
    <citation type="submission" date="2025-04" db="UniProtKB">
        <authorList>
            <consortium name="RefSeq"/>
        </authorList>
    </citation>
    <scope>IDENTIFICATION</scope>
    <source>
        <strain evidence="5">CBS 781.70</strain>
    </source>
</reference>
<dbReference type="InterPro" id="IPR051532">
    <property type="entry name" value="Ester_Hydrolysis_Enzymes"/>
</dbReference>
<dbReference type="Proteomes" id="UP000504638">
    <property type="component" value="Unplaced"/>
</dbReference>
<dbReference type="GO" id="GO:0004622">
    <property type="term" value="F:phosphatidylcholine lysophospholipase activity"/>
    <property type="evidence" value="ECO:0007669"/>
    <property type="project" value="TreeGrafter"/>
</dbReference>
<feature type="domain" description="SGNH hydrolase-type esterase" evidence="2">
    <location>
        <begin position="27"/>
        <end position="207"/>
    </location>
</feature>
<evidence type="ECO:0000259" key="2">
    <source>
        <dbReference type="Pfam" id="PF13472"/>
    </source>
</evidence>
<organism evidence="3">
    <name type="scientific">Eremomyces bilateralis CBS 781.70</name>
    <dbReference type="NCBI Taxonomy" id="1392243"/>
    <lineage>
        <taxon>Eukaryota</taxon>
        <taxon>Fungi</taxon>
        <taxon>Dikarya</taxon>
        <taxon>Ascomycota</taxon>
        <taxon>Pezizomycotina</taxon>
        <taxon>Dothideomycetes</taxon>
        <taxon>Dothideomycetes incertae sedis</taxon>
        <taxon>Eremomycetales</taxon>
        <taxon>Eremomycetaceae</taxon>
        <taxon>Eremomyces</taxon>
    </lineage>
</organism>
<evidence type="ECO:0000313" key="3">
    <source>
        <dbReference type="EMBL" id="KAF1807893.1"/>
    </source>
</evidence>